<comment type="caution">
    <text evidence="12">The sequence shown here is derived from an EMBL/GenBank/DDBJ whole genome shotgun (WGS) entry which is preliminary data.</text>
</comment>
<keyword evidence="5" id="KW-1133">Transmembrane helix</keyword>
<dbReference type="EMBL" id="JAFNME010000005">
    <property type="protein sequence ID" value="MBO1248977.1"/>
    <property type="molecule type" value="Genomic_DNA"/>
</dbReference>
<feature type="compositionally biased region" description="Polar residues" evidence="9">
    <location>
        <begin position="258"/>
        <end position="273"/>
    </location>
</feature>
<dbReference type="CDD" id="cd11386">
    <property type="entry name" value="MCP_signal"/>
    <property type="match status" value="1"/>
</dbReference>
<feature type="compositionally biased region" description="Low complexity" evidence="9">
    <location>
        <begin position="496"/>
        <end position="509"/>
    </location>
</feature>
<dbReference type="InterPro" id="IPR004090">
    <property type="entry name" value="Chemotax_Me-accpt_rcpt"/>
</dbReference>
<evidence type="ECO:0000313" key="13">
    <source>
        <dbReference type="Proteomes" id="UP000664731"/>
    </source>
</evidence>
<dbReference type="GO" id="GO:0007165">
    <property type="term" value="P:signal transduction"/>
    <property type="evidence" value="ECO:0007669"/>
    <property type="project" value="UniProtKB-KW"/>
</dbReference>
<dbReference type="SMART" id="SM01049">
    <property type="entry name" value="Cache_2"/>
    <property type="match status" value="1"/>
</dbReference>
<dbReference type="InterPro" id="IPR033480">
    <property type="entry name" value="sCache_2"/>
</dbReference>
<dbReference type="GO" id="GO:0006935">
    <property type="term" value="P:chemotaxis"/>
    <property type="evidence" value="ECO:0007669"/>
    <property type="project" value="InterPro"/>
</dbReference>
<dbReference type="SUPFAM" id="SSF58104">
    <property type="entry name" value="Methyl-accepting chemotaxis protein (MCP) signaling domain"/>
    <property type="match status" value="1"/>
</dbReference>
<dbReference type="GO" id="GO:0005886">
    <property type="term" value="C:plasma membrane"/>
    <property type="evidence" value="ECO:0007669"/>
    <property type="project" value="UniProtKB-SubCell"/>
</dbReference>
<evidence type="ECO:0000256" key="1">
    <source>
        <dbReference type="ARBA" id="ARBA00004651"/>
    </source>
</evidence>
<dbReference type="InterPro" id="IPR003660">
    <property type="entry name" value="HAMP_dom"/>
</dbReference>
<keyword evidence="2" id="KW-1003">Cell membrane</keyword>
<dbReference type="FunFam" id="1.10.287.950:FF:000001">
    <property type="entry name" value="Methyl-accepting chemotaxis sensory transducer"/>
    <property type="match status" value="1"/>
</dbReference>
<dbReference type="Proteomes" id="UP000664731">
    <property type="component" value="Unassembled WGS sequence"/>
</dbReference>
<dbReference type="CDD" id="cd06225">
    <property type="entry name" value="HAMP"/>
    <property type="match status" value="1"/>
</dbReference>
<keyword evidence="6" id="KW-0472">Membrane</keyword>
<reference evidence="12" key="1">
    <citation type="submission" date="2021-03" db="EMBL/GenBank/DDBJ databases">
        <title>Comamonas denitrificans.</title>
        <authorList>
            <person name="Finster K."/>
        </authorList>
    </citation>
    <scope>NUCLEOTIDE SEQUENCE</scope>
    <source>
        <strain evidence="12">MM2021_4</strain>
    </source>
</reference>
<sequence>MFFVYEQYEQSFAQRQAQVRHAVETASGVLAWAEQQEANGTWSRAEAQAMGSAAIAKMRYGHGEYFWINDLEGTTVMHPIRPELQGQGGDAVRDANGVLVMMEAARIGRSTSGQGFFNYVWAKPGETEPVGKISYVQKFAPWGWVVASGLYVDDLHSDFLANVAKVALGLGLMLLLMGWIAYSISTSIVRGVQRAVQVIDVMANGDLSRPIHVKGRDEISVLLKTLGHMQTQLASVVLSVRQGSESVASASGQIAQGNQDLSARTESQASSLEETAASMEELGSTVRHNADNARQANQLAQGASSIAAQGGVVVEQVVKTIRSIHEDSNKMADIIGVIDGIAFQTNILALNAAVEAARAGEQGRGFAVVASEVRALAQRSAAAAKEIKALIDTSMGRVQAGTAQADKAGQTMQEVVQSIERVRDLMGEISAASQEQSEGVSQIGEAVTNMDQVTQQNAALVEEMAAAAASLNSQAHDLVSAVAVFQLATSTISSTTRPTAAPAAALPAPQGGAWQRF</sequence>
<protein>
    <submittedName>
        <fullName evidence="12">Cache domain-containing protein</fullName>
    </submittedName>
</protein>
<evidence type="ECO:0000256" key="2">
    <source>
        <dbReference type="ARBA" id="ARBA00022475"/>
    </source>
</evidence>
<evidence type="ECO:0000256" key="5">
    <source>
        <dbReference type="ARBA" id="ARBA00022989"/>
    </source>
</evidence>
<evidence type="ECO:0000259" key="11">
    <source>
        <dbReference type="PROSITE" id="PS50885"/>
    </source>
</evidence>
<comment type="subcellular location">
    <subcellularLocation>
        <location evidence="1">Cell membrane</location>
        <topology evidence="1">Multi-pass membrane protein</topology>
    </subcellularLocation>
</comment>
<evidence type="ECO:0000313" key="12">
    <source>
        <dbReference type="EMBL" id="MBO1248977.1"/>
    </source>
</evidence>
<evidence type="ECO:0000256" key="3">
    <source>
        <dbReference type="ARBA" id="ARBA00022481"/>
    </source>
</evidence>
<gene>
    <name evidence="12" type="ORF">J1777_03865</name>
</gene>
<proteinExistence type="inferred from homology"/>
<keyword evidence="3" id="KW-0488">Methylation</keyword>
<dbReference type="GO" id="GO:0004888">
    <property type="term" value="F:transmembrane signaling receptor activity"/>
    <property type="evidence" value="ECO:0007669"/>
    <property type="project" value="InterPro"/>
</dbReference>
<evidence type="ECO:0000256" key="9">
    <source>
        <dbReference type="SAM" id="MobiDB-lite"/>
    </source>
</evidence>
<dbReference type="PRINTS" id="PR00260">
    <property type="entry name" value="CHEMTRNSDUCR"/>
</dbReference>
<dbReference type="SMART" id="SM00304">
    <property type="entry name" value="HAMP"/>
    <property type="match status" value="1"/>
</dbReference>
<dbReference type="Gene3D" id="3.30.450.20">
    <property type="entry name" value="PAS domain"/>
    <property type="match status" value="1"/>
</dbReference>
<dbReference type="Gene3D" id="1.10.287.950">
    <property type="entry name" value="Methyl-accepting chemotaxis protein"/>
    <property type="match status" value="1"/>
</dbReference>
<feature type="domain" description="Methyl-accepting transducer" evidence="10">
    <location>
        <begin position="243"/>
        <end position="472"/>
    </location>
</feature>
<dbReference type="AlphaFoldDB" id="A0A939GXB2"/>
<evidence type="ECO:0000256" key="7">
    <source>
        <dbReference type="ARBA" id="ARBA00029447"/>
    </source>
</evidence>
<dbReference type="Pfam" id="PF17200">
    <property type="entry name" value="sCache_2"/>
    <property type="match status" value="1"/>
</dbReference>
<dbReference type="SMART" id="SM00283">
    <property type="entry name" value="MA"/>
    <property type="match status" value="1"/>
</dbReference>
<dbReference type="PANTHER" id="PTHR43531">
    <property type="entry name" value="PROTEIN ICFG"/>
    <property type="match status" value="1"/>
</dbReference>
<accession>A0A939GXB2</accession>
<dbReference type="PROSITE" id="PS50111">
    <property type="entry name" value="CHEMOTAXIS_TRANSDUC_2"/>
    <property type="match status" value="1"/>
</dbReference>
<dbReference type="Pfam" id="PF00672">
    <property type="entry name" value="HAMP"/>
    <property type="match status" value="1"/>
</dbReference>
<keyword evidence="8" id="KW-0807">Transducer</keyword>
<name>A0A939GXB2_9BURK</name>
<feature type="region of interest" description="Disordered" evidence="9">
    <location>
        <begin position="258"/>
        <end position="277"/>
    </location>
</feature>
<evidence type="ECO:0000256" key="6">
    <source>
        <dbReference type="ARBA" id="ARBA00023136"/>
    </source>
</evidence>
<evidence type="ECO:0000259" key="10">
    <source>
        <dbReference type="PROSITE" id="PS50111"/>
    </source>
</evidence>
<evidence type="ECO:0000256" key="8">
    <source>
        <dbReference type="PROSITE-ProRule" id="PRU00284"/>
    </source>
</evidence>
<dbReference type="PANTHER" id="PTHR43531:SF14">
    <property type="entry name" value="METHYL-ACCEPTING CHEMOTAXIS PROTEIN I-RELATED"/>
    <property type="match status" value="1"/>
</dbReference>
<dbReference type="PROSITE" id="PS50885">
    <property type="entry name" value="HAMP"/>
    <property type="match status" value="1"/>
</dbReference>
<evidence type="ECO:0000256" key="4">
    <source>
        <dbReference type="ARBA" id="ARBA00022692"/>
    </source>
</evidence>
<keyword evidence="13" id="KW-1185">Reference proteome</keyword>
<dbReference type="CDD" id="cd18774">
    <property type="entry name" value="PDC2_HK_sensor"/>
    <property type="match status" value="1"/>
</dbReference>
<feature type="region of interest" description="Disordered" evidence="9">
    <location>
        <begin position="496"/>
        <end position="517"/>
    </location>
</feature>
<dbReference type="InterPro" id="IPR051310">
    <property type="entry name" value="MCP_chemotaxis"/>
</dbReference>
<dbReference type="Pfam" id="PF00015">
    <property type="entry name" value="MCPsignal"/>
    <property type="match status" value="1"/>
</dbReference>
<feature type="domain" description="HAMP" evidence="11">
    <location>
        <begin position="186"/>
        <end position="238"/>
    </location>
</feature>
<organism evidence="12 13">
    <name type="scientific">Comamonas denitrificans</name>
    <dbReference type="NCBI Taxonomy" id="117506"/>
    <lineage>
        <taxon>Bacteria</taxon>
        <taxon>Pseudomonadati</taxon>
        <taxon>Pseudomonadota</taxon>
        <taxon>Betaproteobacteria</taxon>
        <taxon>Burkholderiales</taxon>
        <taxon>Comamonadaceae</taxon>
        <taxon>Comamonas</taxon>
    </lineage>
</organism>
<keyword evidence="4" id="KW-0812">Transmembrane</keyword>
<comment type="similarity">
    <text evidence="7">Belongs to the methyl-accepting chemotaxis (MCP) protein family.</text>
</comment>
<dbReference type="InterPro" id="IPR004089">
    <property type="entry name" value="MCPsignal_dom"/>
</dbReference>